<protein>
    <submittedName>
        <fullName evidence="3">Uncharacterized protein</fullName>
    </submittedName>
</protein>
<evidence type="ECO:0000313" key="3">
    <source>
        <dbReference type="EMBL" id="MCA9379837.1"/>
    </source>
</evidence>
<organism evidence="3 4">
    <name type="scientific">Candidatus Dojkabacteria bacterium</name>
    <dbReference type="NCBI Taxonomy" id="2099670"/>
    <lineage>
        <taxon>Bacteria</taxon>
        <taxon>Candidatus Dojkabacteria</taxon>
    </lineage>
</organism>
<dbReference type="AlphaFoldDB" id="A0A955I775"/>
<comment type="caution">
    <text evidence="3">The sequence shown here is derived from an EMBL/GenBank/DDBJ whole genome shotgun (WGS) entry which is preliminary data.</text>
</comment>
<evidence type="ECO:0000313" key="4">
    <source>
        <dbReference type="Proteomes" id="UP000745577"/>
    </source>
</evidence>
<dbReference type="EMBL" id="JAGQLL010000014">
    <property type="protein sequence ID" value="MCA9379837.1"/>
    <property type="molecule type" value="Genomic_DNA"/>
</dbReference>
<evidence type="ECO:0000256" key="2">
    <source>
        <dbReference type="SAM" id="Phobius"/>
    </source>
</evidence>
<reference evidence="3" key="2">
    <citation type="journal article" date="2021" name="Microbiome">
        <title>Successional dynamics and alternative stable states in a saline activated sludge microbial community over 9 years.</title>
        <authorList>
            <person name="Wang Y."/>
            <person name="Ye J."/>
            <person name="Ju F."/>
            <person name="Liu L."/>
            <person name="Boyd J.A."/>
            <person name="Deng Y."/>
            <person name="Parks D.H."/>
            <person name="Jiang X."/>
            <person name="Yin X."/>
            <person name="Woodcroft B.J."/>
            <person name="Tyson G.W."/>
            <person name="Hugenholtz P."/>
            <person name="Polz M.F."/>
            <person name="Zhang T."/>
        </authorList>
    </citation>
    <scope>NUCLEOTIDE SEQUENCE</scope>
    <source>
        <strain evidence="3">HKST-UBA15</strain>
    </source>
</reference>
<keyword evidence="2" id="KW-0472">Membrane</keyword>
<dbReference type="Proteomes" id="UP000745577">
    <property type="component" value="Unassembled WGS sequence"/>
</dbReference>
<proteinExistence type="predicted"/>
<reference evidence="3" key="1">
    <citation type="submission" date="2020-04" db="EMBL/GenBank/DDBJ databases">
        <authorList>
            <person name="Zhang T."/>
        </authorList>
    </citation>
    <scope>NUCLEOTIDE SEQUENCE</scope>
    <source>
        <strain evidence="3">HKST-UBA15</strain>
    </source>
</reference>
<keyword evidence="2" id="KW-1133">Transmembrane helix</keyword>
<name>A0A955I775_9BACT</name>
<sequence>MPVKKIKQAYANRRKLTYKELEWDYLPMIVLFAVVAGILTLLFILLAVYQDARGVEETLRIERFRNIENFLRGEKEETEQETYYYEETESEEIVTDDTEDTNMPE</sequence>
<keyword evidence="2" id="KW-0812">Transmembrane</keyword>
<evidence type="ECO:0000256" key="1">
    <source>
        <dbReference type="SAM" id="MobiDB-lite"/>
    </source>
</evidence>
<feature type="transmembrane region" description="Helical" evidence="2">
    <location>
        <begin position="25"/>
        <end position="49"/>
    </location>
</feature>
<gene>
    <name evidence="3" type="ORF">KC675_01520</name>
</gene>
<feature type="region of interest" description="Disordered" evidence="1">
    <location>
        <begin position="77"/>
        <end position="105"/>
    </location>
</feature>
<accession>A0A955I775</accession>